<proteinExistence type="predicted"/>
<dbReference type="InterPro" id="IPR009057">
    <property type="entry name" value="Homeodomain-like_sf"/>
</dbReference>
<comment type="caution">
    <text evidence="4">The sequence shown here is derived from an EMBL/GenBank/DDBJ whole genome shotgun (WGS) entry which is preliminary data.</text>
</comment>
<dbReference type="Gene3D" id="1.10.357.10">
    <property type="entry name" value="Tetracycline Repressor, domain 2"/>
    <property type="match status" value="1"/>
</dbReference>
<dbReference type="PROSITE" id="PS01081">
    <property type="entry name" value="HTH_TETR_1"/>
    <property type="match status" value="1"/>
</dbReference>
<organism evidence="4 5">
    <name type="scientific">Mycobacteroides franklinii</name>
    <dbReference type="NCBI Taxonomy" id="948102"/>
    <lineage>
        <taxon>Bacteria</taxon>
        <taxon>Bacillati</taxon>
        <taxon>Actinomycetota</taxon>
        <taxon>Actinomycetes</taxon>
        <taxon>Mycobacteriales</taxon>
        <taxon>Mycobacteriaceae</taxon>
        <taxon>Mycobacteroides</taxon>
    </lineage>
</organism>
<keyword evidence="1 2" id="KW-0238">DNA-binding</keyword>
<protein>
    <submittedName>
        <fullName evidence="4">HTH-type transcriptional regulator AcrR</fullName>
    </submittedName>
</protein>
<reference evidence="4 5" key="1">
    <citation type="journal article" date="2019" name="Sci. Rep.">
        <title>Extended insight into the Mycobacterium chelonae-abscessus complex through whole genome sequencing of Mycobacterium salmoniphilum outbreak and Mycobacterium salmoniphilum-like strains.</title>
        <authorList>
            <person name="Behra P.R.K."/>
            <person name="Das S."/>
            <person name="Pettersson B.M.F."/>
            <person name="Shirreff L."/>
            <person name="DuCote T."/>
            <person name="Jacobsson K.G."/>
            <person name="Ennis D.G."/>
            <person name="Kirsebom L.A."/>
        </authorList>
    </citation>
    <scope>NUCLEOTIDE SEQUENCE [LARGE SCALE GENOMIC DNA]</scope>
    <source>
        <strain evidence="4 5">CCUG 63697</strain>
    </source>
</reference>
<gene>
    <name evidence="4" type="primary">acrR_2</name>
    <name evidence="4" type="ORF">CCUG63697_01450</name>
</gene>
<dbReference type="EMBL" id="PECC01000026">
    <property type="protein sequence ID" value="TDZ52964.1"/>
    <property type="molecule type" value="Genomic_DNA"/>
</dbReference>
<dbReference type="PRINTS" id="PR00455">
    <property type="entry name" value="HTHTETR"/>
</dbReference>
<feature type="DNA-binding region" description="H-T-H motif" evidence="2">
    <location>
        <begin position="34"/>
        <end position="53"/>
    </location>
</feature>
<accession>A0A4R8R9V5</accession>
<dbReference type="PANTHER" id="PTHR30055:SF226">
    <property type="entry name" value="HTH-TYPE TRANSCRIPTIONAL REGULATOR PKSA"/>
    <property type="match status" value="1"/>
</dbReference>
<evidence type="ECO:0000313" key="4">
    <source>
        <dbReference type="EMBL" id="TDZ52964.1"/>
    </source>
</evidence>
<evidence type="ECO:0000313" key="5">
    <source>
        <dbReference type="Proteomes" id="UP000295165"/>
    </source>
</evidence>
<dbReference type="InterPro" id="IPR049484">
    <property type="entry name" value="Rv0078-like_C"/>
</dbReference>
<keyword evidence="5" id="KW-1185">Reference proteome</keyword>
<dbReference type="SUPFAM" id="SSF46689">
    <property type="entry name" value="Homeodomain-like"/>
    <property type="match status" value="1"/>
</dbReference>
<dbReference type="PROSITE" id="PS50977">
    <property type="entry name" value="HTH_TETR_2"/>
    <property type="match status" value="1"/>
</dbReference>
<evidence type="ECO:0000256" key="2">
    <source>
        <dbReference type="PROSITE-ProRule" id="PRU00335"/>
    </source>
</evidence>
<name>A0A4R8R9V5_9MYCO</name>
<evidence type="ECO:0000259" key="3">
    <source>
        <dbReference type="PROSITE" id="PS50977"/>
    </source>
</evidence>
<dbReference type="AlphaFoldDB" id="A0A4R8R9V5"/>
<feature type="domain" description="HTH tetR-type" evidence="3">
    <location>
        <begin position="11"/>
        <end position="71"/>
    </location>
</feature>
<dbReference type="InterPro" id="IPR050109">
    <property type="entry name" value="HTH-type_TetR-like_transc_reg"/>
</dbReference>
<dbReference type="PANTHER" id="PTHR30055">
    <property type="entry name" value="HTH-TYPE TRANSCRIPTIONAL REGULATOR RUTR"/>
    <property type="match status" value="1"/>
</dbReference>
<evidence type="ECO:0000256" key="1">
    <source>
        <dbReference type="ARBA" id="ARBA00023125"/>
    </source>
</evidence>
<dbReference type="InterPro" id="IPR001647">
    <property type="entry name" value="HTH_TetR"/>
</dbReference>
<sequence>MSPSRREVTTAETRAALVDGAIRCFSTRGYEATSVSELTICAGVSKGSFYRHFPDKRSIFVEAFVERLQVASRLLTDAEDRLADQPYGEGVAILAAAAARFSMLSVTDSVHRELLRQAPEVLGADLHAAIDDQYVLPSLTSLLGVMQERGELTPGLPLATTSALLLRVVCAGNTLVAASSDPRTVAADVLVALVAFYKGIVVDELHCRLVDFSVEREAAR</sequence>
<dbReference type="InterPro" id="IPR023772">
    <property type="entry name" value="DNA-bd_HTH_TetR-type_CS"/>
</dbReference>
<dbReference type="Pfam" id="PF21351">
    <property type="entry name" value="TetR_C_41"/>
    <property type="match status" value="1"/>
</dbReference>
<dbReference type="GO" id="GO:0000976">
    <property type="term" value="F:transcription cis-regulatory region binding"/>
    <property type="evidence" value="ECO:0007669"/>
    <property type="project" value="TreeGrafter"/>
</dbReference>
<dbReference type="Proteomes" id="UP000295165">
    <property type="component" value="Unassembled WGS sequence"/>
</dbReference>
<dbReference type="GO" id="GO:0003700">
    <property type="term" value="F:DNA-binding transcription factor activity"/>
    <property type="evidence" value="ECO:0007669"/>
    <property type="project" value="TreeGrafter"/>
</dbReference>
<dbReference type="Pfam" id="PF00440">
    <property type="entry name" value="TetR_N"/>
    <property type="match status" value="1"/>
</dbReference>